<reference evidence="2 3" key="1">
    <citation type="journal article" date="2022" name="Nat. Ecol. Evol.">
        <title>A masculinizing supergene underlies an exaggerated male reproductive morph in a spider.</title>
        <authorList>
            <person name="Hendrickx F."/>
            <person name="De Corte Z."/>
            <person name="Sonet G."/>
            <person name="Van Belleghem S.M."/>
            <person name="Kostlbacher S."/>
            <person name="Vangestel C."/>
        </authorList>
    </citation>
    <scope>NUCLEOTIDE SEQUENCE [LARGE SCALE GENOMIC DNA]</scope>
    <source>
        <strain evidence="2">W744_W776</strain>
    </source>
</reference>
<dbReference type="Proteomes" id="UP000827092">
    <property type="component" value="Unassembled WGS sequence"/>
</dbReference>
<dbReference type="EMBL" id="JAFNEN010000074">
    <property type="protein sequence ID" value="KAG8196112.1"/>
    <property type="molecule type" value="Genomic_DNA"/>
</dbReference>
<name>A0AAV6VJM3_9ARAC</name>
<feature type="transmembrane region" description="Helical" evidence="1">
    <location>
        <begin position="6"/>
        <end position="26"/>
    </location>
</feature>
<evidence type="ECO:0000313" key="3">
    <source>
        <dbReference type="Proteomes" id="UP000827092"/>
    </source>
</evidence>
<keyword evidence="1" id="KW-0472">Membrane</keyword>
<sequence>MKILLVLTYAVCISATILPYFLNHLIQMKLKFLKGGKLGDIIGGNNKNNETNGDNGEIEYANVCIYSSDPGRFKPKCFLCPEVVYPGALAACANEDGETVDFDQASCVENNCEVEIPNKNAPIRTGRDTSKLPKTTSKLPKLHRNVTIGLYSGPIKMSDIRKVQRSDRVRHLDDNNSVDDLYNGNVGGVFTINGTDYLISRQVILIAGK</sequence>
<comment type="caution">
    <text evidence="2">The sequence shown here is derived from an EMBL/GenBank/DDBJ whole genome shotgun (WGS) entry which is preliminary data.</text>
</comment>
<accession>A0AAV6VJM3</accession>
<dbReference type="AlphaFoldDB" id="A0AAV6VJM3"/>
<keyword evidence="3" id="KW-1185">Reference proteome</keyword>
<gene>
    <name evidence="2" type="ORF">JTE90_007848</name>
</gene>
<protein>
    <submittedName>
        <fullName evidence="2">Uncharacterized protein</fullName>
    </submittedName>
</protein>
<keyword evidence="1" id="KW-1133">Transmembrane helix</keyword>
<organism evidence="2 3">
    <name type="scientific">Oedothorax gibbosus</name>
    <dbReference type="NCBI Taxonomy" id="931172"/>
    <lineage>
        <taxon>Eukaryota</taxon>
        <taxon>Metazoa</taxon>
        <taxon>Ecdysozoa</taxon>
        <taxon>Arthropoda</taxon>
        <taxon>Chelicerata</taxon>
        <taxon>Arachnida</taxon>
        <taxon>Araneae</taxon>
        <taxon>Araneomorphae</taxon>
        <taxon>Entelegynae</taxon>
        <taxon>Araneoidea</taxon>
        <taxon>Linyphiidae</taxon>
        <taxon>Erigoninae</taxon>
        <taxon>Oedothorax</taxon>
    </lineage>
</organism>
<proteinExistence type="predicted"/>
<evidence type="ECO:0000256" key="1">
    <source>
        <dbReference type="SAM" id="Phobius"/>
    </source>
</evidence>
<evidence type="ECO:0000313" key="2">
    <source>
        <dbReference type="EMBL" id="KAG8196112.1"/>
    </source>
</evidence>
<keyword evidence="1" id="KW-0812">Transmembrane</keyword>